<dbReference type="RefSeq" id="XP_022646361.1">
    <property type="nucleotide sequence ID" value="XM_022790626.1"/>
</dbReference>
<reference evidence="4" key="1">
    <citation type="submission" date="2021-01" db="UniProtKB">
        <authorList>
            <consortium name="EnsemblMetazoa"/>
        </authorList>
    </citation>
    <scope>IDENTIFICATION</scope>
</reference>
<keyword evidence="5" id="KW-1185">Reference proteome</keyword>
<comment type="similarity">
    <text evidence="1">Belongs to the API5 family.</text>
</comment>
<dbReference type="CTD" id="35053"/>
<dbReference type="KEGG" id="vde:111244057"/>
<dbReference type="FunCoup" id="A0A7M7J3H7">
    <property type="interactions" value="2595"/>
</dbReference>
<sequence>MADKLDRLYKLYDDLAKAEKEGKLTENSAIYETIISRAATGDSQEKRLVSQFIAKFFKHFPTLEIRAVEAQIELCDDADINVRKQAIHDLPSFCAKGADDPYISRIAIVLCQLLTVEDRGELAIVEKSLNTLLRQSVHATVKGVVGQMVSATCEDSMRDACIRFLASKVNLKALDSETELMLIEEAGKVAALVGGEEFVLLVKLLNSLKISRQVSQQKSILKMISDQLQLTVPVPAAPDANQLVKLTVCLPLALPLFSPYATSLPYVAYLVNTFLPTTTLEAPESLDILKVLAQMAPHALKPTDGLDNSSAVAGEPAAEVSEEDQARRRQLDGLVQGLFAKVCELLPTVPADDDLEKDPELPSLQLSHLECLLFTFHSIARKIKPTALDDEVVLKDVRQRLQYLNRGLQAEAKKFKGLIAQGIKLETEKKRALFLALKTTSNLTAFIKDWFHNPPTFKTNVTLSWLQTGSTKGSDGKKQAKDGIKATPNGTGSGNQENKRKAIVFDKEGPTPAKKAHRNGSSSNGGGNRPGRQLYQAPRGGGRFRSRW</sequence>
<organism evidence="4 5">
    <name type="scientific">Varroa destructor</name>
    <name type="common">Honeybee mite</name>
    <dbReference type="NCBI Taxonomy" id="109461"/>
    <lineage>
        <taxon>Eukaryota</taxon>
        <taxon>Metazoa</taxon>
        <taxon>Ecdysozoa</taxon>
        <taxon>Arthropoda</taxon>
        <taxon>Chelicerata</taxon>
        <taxon>Arachnida</taxon>
        <taxon>Acari</taxon>
        <taxon>Parasitiformes</taxon>
        <taxon>Mesostigmata</taxon>
        <taxon>Gamasina</taxon>
        <taxon>Dermanyssoidea</taxon>
        <taxon>Varroidae</taxon>
        <taxon>Varroa</taxon>
    </lineage>
</organism>
<evidence type="ECO:0000313" key="4">
    <source>
        <dbReference type="EnsemblMetazoa" id="XP_022646361"/>
    </source>
</evidence>
<dbReference type="EnsemblMetazoa" id="XM_022790626">
    <property type="protein sequence ID" value="XP_022646361"/>
    <property type="gene ID" value="LOC111244057"/>
</dbReference>
<evidence type="ECO:0000313" key="5">
    <source>
        <dbReference type="Proteomes" id="UP000594260"/>
    </source>
</evidence>
<evidence type="ECO:0000256" key="3">
    <source>
        <dbReference type="SAM" id="MobiDB-lite"/>
    </source>
</evidence>
<dbReference type="PANTHER" id="PTHR12758">
    <property type="entry name" value="APOPTOSIS INHIBITOR 5-RELATED"/>
    <property type="match status" value="1"/>
</dbReference>
<proteinExistence type="inferred from homology"/>
<dbReference type="InterPro" id="IPR016024">
    <property type="entry name" value="ARM-type_fold"/>
</dbReference>
<dbReference type="Pfam" id="PF05918">
    <property type="entry name" value="API5"/>
    <property type="match status" value="1"/>
</dbReference>
<evidence type="ECO:0000256" key="2">
    <source>
        <dbReference type="ARBA" id="ARBA00022703"/>
    </source>
</evidence>
<dbReference type="GeneID" id="111244057"/>
<dbReference type="InParanoid" id="A0A7M7J3H7"/>
<dbReference type="Proteomes" id="UP000594260">
    <property type="component" value="Unplaced"/>
</dbReference>
<feature type="compositionally biased region" description="Basic and acidic residues" evidence="3">
    <location>
        <begin position="474"/>
        <end position="484"/>
    </location>
</feature>
<dbReference type="OrthoDB" id="19224at2759"/>
<dbReference type="AlphaFoldDB" id="A0A7M7J3H7"/>
<dbReference type="GO" id="GO:0003723">
    <property type="term" value="F:RNA binding"/>
    <property type="evidence" value="ECO:0007669"/>
    <property type="project" value="TreeGrafter"/>
</dbReference>
<dbReference type="GO" id="GO:0006915">
    <property type="term" value="P:apoptotic process"/>
    <property type="evidence" value="ECO:0007669"/>
    <property type="project" value="UniProtKB-KW"/>
</dbReference>
<feature type="compositionally biased region" description="Basic and acidic residues" evidence="3">
    <location>
        <begin position="497"/>
        <end position="509"/>
    </location>
</feature>
<dbReference type="InterPro" id="IPR008383">
    <property type="entry name" value="API5"/>
</dbReference>
<evidence type="ECO:0000256" key="1">
    <source>
        <dbReference type="ARBA" id="ARBA00009515"/>
    </source>
</evidence>
<dbReference type="GO" id="GO:0043066">
    <property type="term" value="P:negative regulation of apoptotic process"/>
    <property type="evidence" value="ECO:0007669"/>
    <property type="project" value="TreeGrafter"/>
</dbReference>
<dbReference type="SUPFAM" id="SSF48371">
    <property type="entry name" value="ARM repeat"/>
    <property type="match status" value="1"/>
</dbReference>
<dbReference type="OMA" id="RCIKFLA"/>
<evidence type="ECO:0008006" key="6">
    <source>
        <dbReference type="Google" id="ProtNLM"/>
    </source>
</evidence>
<feature type="region of interest" description="Disordered" evidence="3">
    <location>
        <begin position="304"/>
        <end position="325"/>
    </location>
</feature>
<dbReference type="GO" id="GO:0005634">
    <property type="term" value="C:nucleus"/>
    <property type="evidence" value="ECO:0007669"/>
    <property type="project" value="TreeGrafter"/>
</dbReference>
<keyword evidence="2" id="KW-0053">Apoptosis</keyword>
<protein>
    <recommendedName>
        <fullName evidence="6">Apoptosis inhibitor 5</fullName>
    </recommendedName>
</protein>
<feature type="region of interest" description="Disordered" evidence="3">
    <location>
        <begin position="469"/>
        <end position="548"/>
    </location>
</feature>
<accession>A0A7M7J3H7</accession>
<name>A0A7M7J3H7_VARDE</name>
<dbReference type="PANTHER" id="PTHR12758:SF19">
    <property type="entry name" value="APOPTOSIS INHIBITOR 5"/>
    <property type="match status" value="1"/>
</dbReference>